<evidence type="ECO:0000313" key="10">
    <source>
        <dbReference type="EMBL" id="ANE41085.1"/>
    </source>
</evidence>
<feature type="transmembrane region" description="Helical" evidence="8">
    <location>
        <begin position="407"/>
        <end position="427"/>
    </location>
</feature>
<comment type="similarity">
    <text evidence="2">Belongs to the CitM (TC 2.A.11) transporter family.</text>
</comment>
<organism evidence="10 11">
    <name type="scientific">Fervidobacterium pennivorans</name>
    <dbReference type="NCBI Taxonomy" id="93466"/>
    <lineage>
        <taxon>Bacteria</taxon>
        <taxon>Thermotogati</taxon>
        <taxon>Thermotogota</taxon>
        <taxon>Thermotogae</taxon>
        <taxon>Thermotogales</taxon>
        <taxon>Fervidobacteriaceae</taxon>
        <taxon>Fervidobacterium</taxon>
    </lineage>
</organism>
<dbReference type="EMBL" id="CP011393">
    <property type="protein sequence ID" value="ANE41085.1"/>
    <property type="molecule type" value="Genomic_DNA"/>
</dbReference>
<evidence type="ECO:0000256" key="8">
    <source>
        <dbReference type="SAM" id="Phobius"/>
    </source>
</evidence>
<dbReference type="InterPro" id="IPR000802">
    <property type="entry name" value="Arsenical_pump_ArsB"/>
</dbReference>
<feature type="transmembrane region" description="Helical" evidence="8">
    <location>
        <begin position="6"/>
        <end position="21"/>
    </location>
</feature>
<feature type="transmembrane region" description="Helical" evidence="8">
    <location>
        <begin position="306"/>
        <end position="325"/>
    </location>
</feature>
<evidence type="ECO:0000256" key="7">
    <source>
        <dbReference type="ARBA" id="ARBA00023136"/>
    </source>
</evidence>
<evidence type="ECO:0000256" key="2">
    <source>
        <dbReference type="ARBA" id="ARBA00009843"/>
    </source>
</evidence>
<evidence type="ECO:0000256" key="1">
    <source>
        <dbReference type="ARBA" id="ARBA00004651"/>
    </source>
</evidence>
<reference evidence="10 11" key="1">
    <citation type="submission" date="2014-08" db="EMBL/GenBank/DDBJ databases">
        <title>Fervidobacterium pennivorans DYC genome.</title>
        <authorList>
            <person name="Wushke S."/>
        </authorList>
    </citation>
    <scope>NUCLEOTIDE SEQUENCE [LARGE SCALE GENOMIC DNA]</scope>
    <source>
        <strain evidence="10 11">DYC</strain>
    </source>
</reference>
<keyword evidence="5 8" id="KW-0812">Transmembrane</keyword>
<gene>
    <name evidence="10" type="ORF">JM64_03055</name>
</gene>
<name>A0A172T249_FERPE</name>
<feature type="transmembrane region" description="Helical" evidence="8">
    <location>
        <begin position="95"/>
        <end position="121"/>
    </location>
</feature>
<dbReference type="PRINTS" id="PR00758">
    <property type="entry name" value="ARSENICPUMP"/>
</dbReference>
<dbReference type="CDD" id="cd01116">
    <property type="entry name" value="P_permease"/>
    <property type="match status" value="1"/>
</dbReference>
<feature type="transmembrane region" description="Helical" evidence="8">
    <location>
        <begin position="56"/>
        <end position="83"/>
    </location>
</feature>
<accession>A0A172T249</accession>
<protein>
    <submittedName>
        <fullName evidence="10">Citrate transporter</fullName>
    </submittedName>
</protein>
<dbReference type="InterPro" id="IPR051475">
    <property type="entry name" value="Diverse_Ion_Transporter"/>
</dbReference>
<feature type="transmembrane region" description="Helical" evidence="8">
    <location>
        <begin position="225"/>
        <end position="241"/>
    </location>
</feature>
<keyword evidence="6 8" id="KW-1133">Transmembrane helix</keyword>
<keyword evidence="7 8" id="KW-0472">Membrane</keyword>
<keyword evidence="3" id="KW-0813">Transport</keyword>
<dbReference type="PATRIC" id="fig|93466.3.peg.662"/>
<feature type="transmembrane region" description="Helical" evidence="8">
    <location>
        <begin position="276"/>
        <end position="294"/>
    </location>
</feature>
<evidence type="ECO:0000256" key="6">
    <source>
        <dbReference type="ARBA" id="ARBA00022989"/>
    </source>
</evidence>
<dbReference type="Pfam" id="PF03600">
    <property type="entry name" value="CitMHS"/>
    <property type="match status" value="1"/>
</dbReference>
<evidence type="ECO:0000256" key="5">
    <source>
        <dbReference type="ARBA" id="ARBA00022692"/>
    </source>
</evidence>
<dbReference type="PANTHER" id="PTHR43568:SF1">
    <property type="entry name" value="P PROTEIN"/>
    <property type="match status" value="1"/>
</dbReference>
<dbReference type="Proteomes" id="UP000077096">
    <property type="component" value="Chromosome"/>
</dbReference>
<dbReference type="AlphaFoldDB" id="A0A172T249"/>
<dbReference type="GO" id="GO:0005886">
    <property type="term" value="C:plasma membrane"/>
    <property type="evidence" value="ECO:0007669"/>
    <property type="project" value="UniProtKB-SubCell"/>
</dbReference>
<sequence length="430" mass="47194">MTQLKLVVALTFSLVLYFVVTGKLNKTIAAMVGGLTLLAIRVFPDPYEGLKESIDINTLLFLIGMMIFVRVMETSGIFEYIAIKTVKIAGTSLPKLFFALTFVVGFVSAFIDNVTTILIFVPVTFAISDILNIDPVPFVLGEIFASNIGGTMTPIGDPPNILITSAAKIPFIEFIKYMVPVNLIILFLADVSLLVIFKKEFSRQFSRDFLEAFDEAKVVKSRKRFVLASGFMFFIIFLFLLQKPLKLESSIIGLIAGFFGLLIFEPQEITPFLEKVEWEVIFFFLGLFIITGAMEKVGIMKDIANFLVKIASGSAVTLVSVIVWASGIVSGFVDNIPFAATMIPVIKGLPTISPQFSNITPLWYALSLGVCLGGNLTPVGASANVVGLTLLKKYKGKEIAFRSFIKYSFAVVTISLVVSNVFSLILLKIL</sequence>
<keyword evidence="4" id="KW-1003">Cell membrane</keyword>
<dbReference type="GO" id="GO:0015105">
    <property type="term" value="F:arsenite transmembrane transporter activity"/>
    <property type="evidence" value="ECO:0007669"/>
    <property type="project" value="InterPro"/>
</dbReference>
<evidence type="ECO:0000259" key="9">
    <source>
        <dbReference type="Pfam" id="PF03600"/>
    </source>
</evidence>
<evidence type="ECO:0000313" key="11">
    <source>
        <dbReference type="Proteomes" id="UP000077096"/>
    </source>
</evidence>
<feature type="transmembrane region" description="Helical" evidence="8">
    <location>
        <begin position="28"/>
        <end position="44"/>
    </location>
</feature>
<dbReference type="PANTHER" id="PTHR43568">
    <property type="entry name" value="P PROTEIN"/>
    <property type="match status" value="1"/>
</dbReference>
<evidence type="ECO:0000256" key="3">
    <source>
        <dbReference type="ARBA" id="ARBA00022448"/>
    </source>
</evidence>
<feature type="domain" description="Citrate transporter-like" evidence="9">
    <location>
        <begin position="18"/>
        <end position="369"/>
    </location>
</feature>
<feature type="transmembrane region" description="Helical" evidence="8">
    <location>
        <begin position="362"/>
        <end position="386"/>
    </location>
</feature>
<proteinExistence type="inferred from homology"/>
<dbReference type="KEGG" id="fng:JM64_03055"/>
<comment type="subcellular location">
    <subcellularLocation>
        <location evidence="1">Cell membrane</location>
        <topology evidence="1">Multi-pass membrane protein</topology>
    </subcellularLocation>
</comment>
<feature type="transmembrane region" description="Helical" evidence="8">
    <location>
        <begin position="177"/>
        <end position="197"/>
    </location>
</feature>
<evidence type="ECO:0000256" key="4">
    <source>
        <dbReference type="ARBA" id="ARBA00022475"/>
    </source>
</evidence>
<dbReference type="InterPro" id="IPR004680">
    <property type="entry name" value="Cit_transptr-like_dom"/>
</dbReference>